<dbReference type="RefSeq" id="XP_005712767.1">
    <property type="nucleotide sequence ID" value="XM_005712710.1"/>
</dbReference>
<dbReference type="KEGG" id="ccp:CHC_T00001795001"/>
<keyword evidence="2" id="KW-1185">Reference proteome</keyword>
<gene>
    <name evidence="1" type="ORF">CHC_T00001795001</name>
</gene>
<organism evidence="1 2">
    <name type="scientific">Chondrus crispus</name>
    <name type="common">Carrageen Irish moss</name>
    <name type="synonym">Polymorpha crispa</name>
    <dbReference type="NCBI Taxonomy" id="2769"/>
    <lineage>
        <taxon>Eukaryota</taxon>
        <taxon>Rhodophyta</taxon>
        <taxon>Florideophyceae</taxon>
        <taxon>Rhodymeniophycidae</taxon>
        <taxon>Gigartinales</taxon>
        <taxon>Gigartinaceae</taxon>
        <taxon>Chondrus</taxon>
    </lineage>
</organism>
<sequence>MNASIDFIPTGHASLHEMLAAHAAHPLNPDRALPRDACGFARCFRPGVSNRHCGLLPPSTGARCAALRRWGRMESTRRKGVVLCGHGGVALFNANDLLCVCVPLRPYRDARGT</sequence>
<proteinExistence type="predicted"/>
<protein>
    <submittedName>
        <fullName evidence="1">Uncharacterized protein</fullName>
    </submittedName>
</protein>
<dbReference type="GeneID" id="17320481"/>
<evidence type="ECO:0000313" key="1">
    <source>
        <dbReference type="EMBL" id="CDF32964.1"/>
    </source>
</evidence>
<accession>R7Q4M9</accession>
<reference evidence="2" key="1">
    <citation type="journal article" date="2013" name="Proc. Natl. Acad. Sci. U.S.A.">
        <title>Genome structure and metabolic features in the red seaweed Chondrus crispus shed light on evolution of the Archaeplastida.</title>
        <authorList>
            <person name="Collen J."/>
            <person name="Porcel B."/>
            <person name="Carre W."/>
            <person name="Ball S.G."/>
            <person name="Chaparro C."/>
            <person name="Tonon T."/>
            <person name="Barbeyron T."/>
            <person name="Michel G."/>
            <person name="Noel B."/>
            <person name="Valentin K."/>
            <person name="Elias M."/>
            <person name="Artiguenave F."/>
            <person name="Arun A."/>
            <person name="Aury J.M."/>
            <person name="Barbosa-Neto J.F."/>
            <person name="Bothwell J.H."/>
            <person name="Bouget F.Y."/>
            <person name="Brillet L."/>
            <person name="Cabello-Hurtado F."/>
            <person name="Capella-Gutierrez S."/>
            <person name="Charrier B."/>
            <person name="Cladiere L."/>
            <person name="Cock J.M."/>
            <person name="Coelho S.M."/>
            <person name="Colleoni C."/>
            <person name="Czjzek M."/>
            <person name="Da Silva C."/>
            <person name="Delage L."/>
            <person name="Denoeud F."/>
            <person name="Deschamps P."/>
            <person name="Dittami S.M."/>
            <person name="Gabaldon T."/>
            <person name="Gachon C.M."/>
            <person name="Groisillier A."/>
            <person name="Herve C."/>
            <person name="Jabbari K."/>
            <person name="Katinka M."/>
            <person name="Kloareg B."/>
            <person name="Kowalczyk N."/>
            <person name="Labadie K."/>
            <person name="Leblanc C."/>
            <person name="Lopez P.J."/>
            <person name="McLachlan D.H."/>
            <person name="Meslet-Cladiere L."/>
            <person name="Moustafa A."/>
            <person name="Nehr Z."/>
            <person name="Nyvall Collen P."/>
            <person name="Panaud O."/>
            <person name="Partensky F."/>
            <person name="Poulain J."/>
            <person name="Rensing S.A."/>
            <person name="Rousvoal S."/>
            <person name="Samson G."/>
            <person name="Symeonidi A."/>
            <person name="Weissenbach J."/>
            <person name="Zambounis A."/>
            <person name="Wincker P."/>
            <person name="Boyen C."/>
        </authorList>
    </citation>
    <scope>NUCLEOTIDE SEQUENCE [LARGE SCALE GENOMIC DNA]</scope>
    <source>
        <strain evidence="2">cv. Stackhouse</strain>
    </source>
</reference>
<name>R7Q4M9_CHOCR</name>
<dbReference type="Gramene" id="CDF32964">
    <property type="protein sequence ID" value="CDF32964"/>
    <property type="gene ID" value="CHC_T00001795001"/>
</dbReference>
<dbReference type="EMBL" id="HG001623">
    <property type="protein sequence ID" value="CDF32964.1"/>
    <property type="molecule type" value="Genomic_DNA"/>
</dbReference>
<dbReference type="Proteomes" id="UP000012073">
    <property type="component" value="Unassembled WGS sequence"/>
</dbReference>
<evidence type="ECO:0000313" key="2">
    <source>
        <dbReference type="Proteomes" id="UP000012073"/>
    </source>
</evidence>
<dbReference type="AlphaFoldDB" id="R7Q4M9"/>